<keyword evidence="3" id="KW-1185">Reference proteome</keyword>
<dbReference type="AlphaFoldDB" id="A0A437MEZ0"/>
<accession>A0A437MEZ0</accession>
<protein>
    <submittedName>
        <fullName evidence="2">Uncharacterized protein</fullName>
    </submittedName>
</protein>
<sequence length="241" mass="24886">MLNFSAEEIAGIEAAITAYREGPERDAAMTNAYRQVEAAGRRWNSGEPIVPPEGCTPLAKACFAAVDALAKREAMEKAVKAGEATVDETRAARRLKPLGAALSKMAPAASADVAPAHPKVAQQPNHQKAIAALPLAQRAHAEQLAKAGQEEELQKFLGLARVALPPIVRAGTRVATNLLRASATVAPGAAAKPTGLASAAKKVSGWTAWRSKQPSAKSAGVMGAKPRAPSLGVAAQPATQK</sequence>
<dbReference type="RefSeq" id="WP_127788164.1">
    <property type="nucleotide sequence ID" value="NZ_SACL01000004.1"/>
</dbReference>
<dbReference type="EMBL" id="SACL01000004">
    <property type="protein sequence ID" value="RVT96231.1"/>
    <property type="molecule type" value="Genomic_DNA"/>
</dbReference>
<proteinExistence type="predicted"/>
<gene>
    <name evidence="2" type="ORF">EOD42_14045</name>
</gene>
<feature type="region of interest" description="Disordered" evidence="1">
    <location>
        <begin position="203"/>
        <end position="241"/>
    </location>
</feature>
<dbReference type="Proteomes" id="UP000282957">
    <property type="component" value="Unassembled WGS sequence"/>
</dbReference>
<evidence type="ECO:0000256" key="1">
    <source>
        <dbReference type="SAM" id="MobiDB-lite"/>
    </source>
</evidence>
<reference evidence="2 3" key="1">
    <citation type="submission" date="2019-01" db="EMBL/GenBank/DDBJ databases">
        <authorList>
            <person name="Chen W.-M."/>
        </authorList>
    </citation>
    <scope>NUCLEOTIDE SEQUENCE [LARGE SCALE GENOMIC DNA]</scope>
    <source>
        <strain evidence="2 3">CCP-6</strain>
    </source>
</reference>
<organism evidence="2 3">
    <name type="scientific">Rhodovarius crocodyli</name>
    <dbReference type="NCBI Taxonomy" id="1979269"/>
    <lineage>
        <taxon>Bacteria</taxon>
        <taxon>Pseudomonadati</taxon>
        <taxon>Pseudomonadota</taxon>
        <taxon>Alphaproteobacteria</taxon>
        <taxon>Acetobacterales</taxon>
        <taxon>Roseomonadaceae</taxon>
        <taxon>Rhodovarius</taxon>
    </lineage>
</organism>
<comment type="caution">
    <text evidence="2">The sequence shown here is derived from an EMBL/GenBank/DDBJ whole genome shotgun (WGS) entry which is preliminary data.</text>
</comment>
<evidence type="ECO:0000313" key="2">
    <source>
        <dbReference type="EMBL" id="RVT96231.1"/>
    </source>
</evidence>
<name>A0A437MEZ0_9PROT</name>
<evidence type="ECO:0000313" key="3">
    <source>
        <dbReference type="Proteomes" id="UP000282957"/>
    </source>
</evidence>